<dbReference type="PANTHER" id="PTHR11070:SF30">
    <property type="entry name" value="F-BOX DNA HELICASE 1"/>
    <property type="match status" value="1"/>
</dbReference>
<keyword evidence="3 9" id="KW-0347">Helicase</keyword>
<dbReference type="Gene3D" id="3.40.50.300">
    <property type="entry name" value="P-loop containing nucleotide triphosphate hydrolases"/>
    <property type="match status" value="2"/>
</dbReference>
<keyword evidence="1 9" id="KW-0547">Nucleotide-binding</keyword>
<evidence type="ECO:0000256" key="5">
    <source>
        <dbReference type="ARBA" id="ARBA00023235"/>
    </source>
</evidence>
<evidence type="ECO:0000256" key="4">
    <source>
        <dbReference type="ARBA" id="ARBA00022840"/>
    </source>
</evidence>
<evidence type="ECO:0000256" key="6">
    <source>
        <dbReference type="ARBA" id="ARBA00034617"/>
    </source>
</evidence>
<sequence length="592" mass="66309">MEQAVLSSSKLLLTPEQNAILSANGNIQINAVAGSGKTTTLIHYAATRPVGSRILYLAFNRSVRMEAHQKFAAHGLTGVQVETAHSLAFKAVVAGGKYKVRECGYTVAEIAGLLSLSSHGQQHGAMVLANHINRYFSYFCNSKADTVESLHYADTVKDAQAQAFVQNLFPYILGGTRRLWQLMEEGRIAVTHDFYLKKYQLSKPLLSSYGYILFDEAQDASAAMLDVFLRQRATKVMVGDRHQQIYSWRYAVNALDLPGFTPYHLTVSFRFPPAIAKLARWVLVWKNMVQPCAPVTIEGRGMAVAPVCKATLARTNLGLLLRAIRYIREHPEVARLYFEGNINSYTYASEGASLYDVLHLYNGRLRAIRNPLLRTMRTLTDLEAYIRQTEDVELGMMVKLVQEYGNEIVDLIAELKRKQVADGERRNAVMVFSTVHRCKGLEYDAVQLAEDFITEAGVAKAVVSGEPSIRINEEINLLYVALTRTRGLLRIPEKLLPRHFPALPNIVVLPNSQLAEPKPLLDLEKPHTPTKNKPFAEIRKQFPNAYEPWTPMLDSELKRLYTQGKKIGEIARHFGRQPGAIGSRLKKLGISG</sequence>
<evidence type="ECO:0000313" key="12">
    <source>
        <dbReference type="Proteomes" id="UP000184368"/>
    </source>
</evidence>
<dbReference type="PROSITE" id="PS51198">
    <property type="entry name" value="UVRD_HELICASE_ATP_BIND"/>
    <property type="match status" value="1"/>
</dbReference>
<dbReference type="Proteomes" id="UP000184368">
    <property type="component" value="Unassembled WGS sequence"/>
</dbReference>
<dbReference type="GO" id="GO:0043138">
    <property type="term" value="F:3'-5' DNA helicase activity"/>
    <property type="evidence" value="ECO:0007669"/>
    <property type="project" value="UniProtKB-EC"/>
</dbReference>
<keyword evidence="12" id="KW-1185">Reference proteome</keyword>
<accession>A0A1M4TEQ4</accession>
<dbReference type="GO" id="GO:0003677">
    <property type="term" value="F:DNA binding"/>
    <property type="evidence" value="ECO:0007669"/>
    <property type="project" value="InterPro"/>
</dbReference>
<dbReference type="SUPFAM" id="SSF52540">
    <property type="entry name" value="P-loop containing nucleoside triphosphate hydrolases"/>
    <property type="match status" value="1"/>
</dbReference>
<dbReference type="Gene3D" id="1.10.10.60">
    <property type="entry name" value="Homeodomain-like"/>
    <property type="match status" value="1"/>
</dbReference>
<keyword evidence="5" id="KW-0413">Isomerase</keyword>
<dbReference type="InterPro" id="IPR027417">
    <property type="entry name" value="P-loop_NTPase"/>
</dbReference>
<dbReference type="InterPro" id="IPR014016">
    <property type="entry name" value="UvrD-like_ATP-bd"/>
</dbReference>
<dbReference type="EMBL" id="FQUO01000001">
    <property type="protein sequence ID" value="SHE42970.1"/>
    <property type="molecule type" value="Genomic_DNA"/>
</dbReference>
<evidence type="ECO:0000256" key="8">
    <source>
        <dbReference type="ARBA" id="ARBA00048988"/>
    </source>
</evidence>
<dbReference type="GO" id="GO:0031297">
    <property type="term" value="P:replication fork processing"/>
    <property type="evidence" value="ECO:0007669"/>
    <property type="project" value="TreeGrafter"/>
</dbReference>
<evidence type="ECO:0000259" key="10">
    <source>
        <dbReference type="PROSITE" id="PS51198"/>
    </source>
</evidence>
<name>A0A1M4TEQ4_9BACT</name>
<dbReference type="InterPro" id="IPR000212">
    <property type="entry name" value="DNA_helicase_UvrD/REP"/>
</dbReference>
<evidence type="ECO:0000256" key="1">
    <source>
        <dbReference type="ARBA" id="ARBA00022741"/>
    </source>
</evidence>
<dbReference type="OrthoDB" id="9765670at2"/>
<evidence type="ECO:0000256" key="3">
    <source>
        <dbReference type="ARBA" id="ARBA00022806"/>
    </source>
</evidence>
<dbReference type="RefSeq" id="WP_073039502.1">
    <property type="nucleotide sequence ID" value="NZ_FQUO01000001.1"/>
</dbReference>
<keyword evidence="4 9" id="KW-0067">ATP-binding</keyword>
<dbReference type="STRING" id="1302690.BUE76_01535"/>
<evidence type="ECO:0000256" key="7">
    <source>
        <dbReference type="ARBA" id="ARBA00034808"/>
    </source>
</evidence>
<dbReference type="PANTHER" id="PTHR11070">
    <property type="entry name" value="UVRD / RECB / PCRA DNA HELICASE FAMILY MEMBER"/>
    <property type="match status" value="1"/>
</dbReference>
<comment type="catalytic activity">
    <reaction evidence="6">
        <text>Couples ATP hydrolysis with the unwinding of duplex DNA by translocating in the 3'-5' direction.</text>
        <dbReference type="EC" id="5.6.2.4"/>
    </reaction>
</comment>
<evidence type="ECO:0000256" key="2">
    <source>
        <dbReference type="ARBA" id="ARBA00022801"/>
    </source>
</evidence>
<dbReference type="GO" id="GO:0016887">
    <property type="term" value="F:ATP hydrolysis activity"/>
    <property type="evidence" value="ECO:0007669"/>
    <property type="project" value="RHEA"/>
</dbReference>
<protein>
    <recommendedName>
        <fullName evidence="7">DNA 3'-5' helicase</fullName>
        <ecNumber evidence="7">5.6.2.4</ecNumber>
    </recommendedName>
</protein>
<proteinExistence type="predicted"/>
<dbReference type="AlphaFoldDB" id="A0A1M4TEQ4"/>
<dbReference type="GO" id="GO:0000724">
    <property type="term" value="P:double-strand break repair via homologous recombination"/>
    <property type="evidence" value="ECO:0007669"/>
    <property type="project" value="TreeGrafter"/>
</dbReference>
<dbReference type="EC" id="5.6.2.4" evidence="7"/>
<feature type="binding site" evidence="9">
    <location>
        <begin position="31"/>
        <end position="38"/>
    </location>
    <ligand>
        <name>ATP</name>
        <dbReference type="ChEBI" id="CHEBI:30616"/>
    </ligand>
</feature>
<comment type="catalytic activity">
    <reaction evidence="8">
        <text>ATP + H2O = ADP + phosphate + H(+)</text>
        <dbReference type="Rhea" id="RHEA:13065"/>
        <dbReference type="ChEBI" id="CHEBI:15377"/>
        <dbReference type="ChEBI" id="CHEBI:15378"/>
        <dbReference type="ChEBI" id="CHEBI:30616"/>
        <dbReference type="ChEBI" id="CHEBI:43474"/>
        <dbReference type="ChEBI" id="CHEBI:456216"/>
        <dbReference type="EC" id="5.6.2.4"/>
    </reaction>
</comment>
<evidence type="ECO:0000256" key="9">
    <source>
        <dbReference type="PROSITE-ProRule" id="PRU00560"/>
    </source>
</evidence>
<dbReference type="Pfam" id="PF00580">
    <property type="entry name" value="UvrD-helicase"/>
    <property type="match status" value="1"/>
</dbReference>
<evidence type="ECO:0000313" key="11">
    <source>
        <dbReference type="EMBL" id="SHE42970.1"/>
    </source>
</evidence>
<gene>
    <name evidence="11" type="ORF">SAMN05444008_101397</name>
</gene>
<dbReference type="Pfam" id="PF13361">
    <property type="entry name" value="UvrD_C"/>
    <property type="match status" value="1"/>
</dbReference>
<reference evidence="11 12" key="1">
    <citation type="submission" date="2016-11" db="EMBL/GenBank/DDBJ databases">
        <authorList>
            <person name="Jaros S."/>
            <person name="Januszkiewicz K."/>
            <person name="Wedrychowicz H."/>
        </authorList>
    </citation>
    <scope>NUCLEOTIDE SEQUENCE [LARGE SCALE GENOMIC DNA]</scope>
    <source>
        <strain evidence="11 12">DSM 26897</strain>
    </source>
</reference>
<dbReference type="InterPro" id="IPR014017">
    <property type="entry name" value="DNA_helicase_UvrD-like_C"/>
</dbReference>
<keyword evidence="2 9" id="KW-0378">Hydrolase</keyword>
<dbReference type="GO" id="GO:0005524">
    <property type="term" value="F:ATP binding"/>
    <property type="evidence" value="ECO:0007669"/>
    <property type="project" value="UniProtKB-UniRule"/>
</dbReference>
<feature type="domain" description="UvrD-like helicase ATP-binding" evidence="10">
    <location>
        <begin position="10"/>
        <end position="291"/>
    </location>
</feature>
<organism evidence="11 12">
    <name type="scientific">Cnuella takakiae</name>
    <dbReference type="NCBI Taxonomy" id="1302690"/>
    <lineage>
        <taxon>Bacteria</taxon>
        <taxon>Pseudomonadati</taxon>
        <taxon>Bacteroidota</taxon>
        <taxon>Chitinophagia</taxon>
        <taxon>Chitinophagales</taxon>
        <taxon>Chitinophagaceae</taxon>
        <taxon>Cnuella</taxon>
    </lineage>
</organism>